<name>A0AAV1RQV8_9ROSI</name>
<proteinExistence type="predicted"/>
<accession>A0AAV1RQV8</accession>
<evidence type="ECO:0000313" key="2">
    <source>
        <dbReference type="Proteomes" id="UP001314170"/>
    </source>
</evidence>
<protein>
    <submittedName>
        <fullName evidence="1">Uncharacterized protein</fullName>
    </submittedName>
</protein>
<gene>
    <name evidence="1" type="ORF">DCAF_LOCUS13480</name>
</gene>
<dbReference type="GO" id="GO:0003887">
    <property type="term" value="F:DNA-directed DNA polymerase activity"/>
    <property type="evidence" value="ECO:0007669"/>
    <property type="project" value="InterPro"/>
</dbReference>
<dbReference type="GO" id="GO:0006261">
    <property type="term" value="P:DNA-templated DNA replication"/>
    <property type="evidence" value="ECO:0007669"/>
    <property type="project" value="InterPro"/>
</dbReference>
<dbReference type="PANTHER" id="PTHR10133">
    <property type="entry name" value="DNA POLYMERASE I"/>
    <property type="match status" value="1"/>
</dbReference>
<dbReference type="AlphaFoldDB" id="A0AAV1RQV8"/>
<dbReference type="Proteomes" id="UP001314170">
    <property type="component" value="Unassembled WGS sequence"/>
</dbReference>
<dbReference type="GO" id="GO:0006302">
    <property type="term" value="P:double-strand break repair"/>
    <property type="evidence" value="ECO:0007669"/>
    <property type="project" value="TreeGrafter"/>
</dbReference>
<reference evidence="1 2" key="1">
    <citation type="submission" date="2024-01" db="EMBL/GenBank/DDBJ databases">
        <authorList>
            <person name="Waweru B."/>
        </authorList>
    </citation>
    <scope>NUCLEOTIDE SEQUENCE [LARGE SCALE GENOMIC DNA]</scope>
</reference>
<keyword evidence="2" id="KW-1185">Reference proteome</keyword>
<dbReference type="PANTHER" id="PTHR10133:SF27">
    <property type="entry name" value="DNA POLYMERASE NU"/>
    <property type="match status" value="1"/>
</dbReference>
<comment type="caution">
    <text evidence="1">The sequence shown here is derived from an EMBL/GenBank/DDBJ whole genome shotgun (WGS) entry which is preliminary data.</text>
</comment>
<organism evidence="1 2">
    <name type="scientific">Dovyalis caffra</name>
    <dbReference type="NCBI Taxonomy" id="77055"/>
    <lineage>
        <taxon>Eukaryota</taxon>
        <taxon>Viridiplantae</taxon>
        <taxon>Streptophyta</taxon>
        <taxon>Embryophyta</taxon>
        <taxon>Tracheophyta</taxon>
        <taxon>Spermatophyta</taxon>
        <taxon>Magnoliopsida</taxon>
        <taxon>eudicotyledons</taxon>
        <taxon>Gunneridae</taxon>
        <taxon>Pentapetalae</taxon>
        <taxon>rosids</taxon>
        <taxon>fabids</taxon>
        <taxon>Malpighiales</taxon>
        <taxon>Salicaceae</taxon>
        <taxon>Flacourtieae</taxon>
        <taxon>Dovyalis</taxon>
    </lineage>
</organism>
<dbReference type="EMBL" id="CAWUPB010001116">
    <property type="protein sequence ID" value="CAK7338433.1"/>
    <property type="molecule type" value="Genomic_DNA"/>
</dbReference>
<sequence>MLMHLVAKIDVKEETPIDHGKITCFSIYSGTDADFGSKKPRIWVDVLDAGGEDLLIEFSPFFEDPGIKKQEKVKKDGSEGKMFSVAPAEELQRIEREPWICYSALDEYWQPFGELLVRMEAEGILVDRAYLAEMEKVAKAEKEVAASRFRNWASKYCPDASI</sequence>
<evidence type="ECO:0000313" key="1">
    <source>
        <dbReference type="EMBL" id="CAK7338433.1"/>
    </source>
</evidence>
<dbReference type="InterPro" id="IPR002298">
    <property type="entry name" value="DNA_polymerase_A"/>
</dbReference>